<dbReference type="EMBL" id="AP017312">
    <property type="protein sequence ID" value="BAU26135.1"/>
    <property type="molecule type" value="Genomic_DNA"/>
</dbReference>
<evidence type="ECO:0000256" key="4">
    <source>
        <dbReference type="ARBA" id="ARBA00022692"/>
    </source>
</evidence>
<dbReference type="Pfam" id="PF00584">
    <property type="entry name" value="SecE"/>
    <property type="match status" value="1"/>
</dbReference>
<dbReference type="AlphaFoldDB" id="A0A0U5B7G5"/>
<dbReference type="KEGG" id="asoc:CB4_00237"/>
<keyword evidence="11" id="KW-1185">Reference proteome</keyword>
<feature type="transmembrane region" description="Helical" evidence="9">
    <location>
        <begin position="32"/>
        <end position="53"/>
    </location>
</feature>
<dbReference type="GO" id="GO:0009306">
    <property type="term" value="P:protein secretion"/>
    <property type="evidence" value="ECO:0007669"/>
    <property type="project" value="UniProtKB-UniRule"/>
</dbReference>
<dbReference type="RefSeq" id="WP_096463209.1">
    <property type="nucleotide sequence ID" value="NZ_AP017312.1"/>
</dbReference>
<keyword evidence="8 9" id="KW-0472">Membrane</keyword>
<reference evidence="10 11" key="1">
    <citation type="submission" date="2015-12" db="EMBL/GenBank/DDBJ databases">
        <title>Genome sequence of Aneurinibacillus soli.</title>
        <authorList>
            <person name="Lee J.S."/>
            <person name="Lee K.C."/>
            <person name="Kim K.K."/>
            <person name="Lee B.W."/>
        </authorList>
    </citation>
    <scope>NUCLEOTIDE SEQUENCE [LARGE SCALE GENOMIC DNA]</scope>
    <source>
        <strain evidence="10 11">CB4</strain>
    </source>
</reference>
<evidence type="ECO:0000256" key="7">
    <source>
        <dbReference type="ARBA" id="ARBA00023010"/>
    </source>
</evidence>
<keyword evidence="4 9" id="KW-0812">Transmembrane</keyword>
<dbReference type="HAMAP" id="MF_00422">
    <property type="entry name" value="SecE"/>
    <property type="match status" value="1"/>
</dbReference>
<comment type="subcellular location">
    <subcellularLocation>
        <location evidence="9">Cell membrane</location>
        <topology evidence="9">Single-pass membrane protein</topology>
    </subcellularLocation>
    <subcellularLocation>
        <location evidence="1">Membrane</location>
    </subcellularLocation>
</comment>
<keyword evidence="3 9" id="KW-1003">Cell membrane</keyword>
<dbReference type="Proteomes" id="UP000217696">
    <property type="component" value="Chromosome"/>
</dbReference>
<dbReference type="GO" id="GO:0005886">
    <property type="term" value="C:plasma membrane"/>
    <property type="evidence" value="ECO:0007669"/>
    <property type="project" value="UniProtKB-SubCell"/>
</dbReference>
<gene>
    <name evidence="9" type="primary">secE</name>
    <name evidence="10" type="ORF">CB4_00237</name>
</gene>
<comment type="function">
    <text evidence="9">Essential subunit of the Sec protein translocation channel SecYEG. Clamps together the 2 halves of SecY. May contact the channel plug during translocation.</text>
</comment>
<organism evidence="10 11">
    <name type="scientific">Aneurinibacillus soli</name>
    <dbReference type="NCBI Taxonomy" id="1500254"/>
    <lineage>
        <taxon>Bacteria</taxon>
        <taxon>Bacillati</taxon>
        <taxon>Bacillota</taxon>
        <taxon>Bacilli</taxon>
        <taxon>Bacillales</taxon>
        <taxon>Paenibacillaceae</taxon>
        <taxon>Aneurinibacillus group</taxon>
        <taxon>Aneurinibacillus</taxon>
    </lineage>
</organism>
<name>A0A0U5B7G5_9BACL</name>
<dbReference type="OrthoDB" id="9813233at2"/>
<dbReference type="GO" id="GO:0008320">
    <property type="term" value="F:protein transmembrane transporter activity"/>
    <property type="evidence" value="ECO:0007669"/>
    <property type="project" value="UniProtKB-UniRule"/>
</dbReference>
<evidence type="ECO:0000256" key="5">
    <source>
        <dbReference type="ARBA" id="ARBA00022927"/>
    </source>
</evidence>
<evidence type="ECO:0000256" key="2">
    <source>
        <dbReference type="ARBA" id="ARBA00022448"/>
    </source>
</evidence>
<proteinExistence type="inferred from homology"/>
<keyword evidence="6 9" id="KW-1133">Transmembrane helix</keyword>
<dbReference type="NCBIfam" id="TIGR00964">
    <property type="entry name" value="secE_bact"/>
    <property type="match status" value="1"/>
</dbReference>
<dbReference type="InterPro" id="IPR038379">
    <property type="entry name" value="SecE_sf"/>
</dbReference>
<evidence type="ECO:0000256" key="9">
    <source>
        <dbReference type="HAMAP-Rule" id="MF_00422"/>
    </source>
</evidence>
<evidence type="ECO:0000256" key="1">
    <source>
        <dbReference type="ARBA" id="ARBA00004370"/>
    </source>
</evidence>
<dbReference type="PANTHER" id="PTHR33910">
    <property type="entry name" value="PROTEIN TRANSLOCASE SUBUNIT SECE"/>
    <property type="match status" value="1"/>
</dbReference>
<dbReference type="GO" id="GO:0006605">
    <property type="term" value="P:protein targeting"/>
    <property type="evidence" value="ECO:0007669"/>
    <property type="project" value="UniProtKB-UniRule"/>
</dbReference>
<dbReference type="GO" id="GO:0065002">
    <property type="term" value="P:intracellular protein transmembrane transport"/>
    <property type="evidence" value="ECO:0007669"/>
    <property type="project" value="UniProtKB-UniRule"/>
</dbReference>
<dbReference type="GO" id="GO:0043952">
    <property type="term" value="P:protein transport by the Sec complex"/>
    <property type="evidence" value="ECO:0007669"/>
    <property type="project" value="UniProtKB-UniRule"/>
</dbReference>
<sequence>MGFVDKLKRGPVFLKEVWTELKRVTWPTRKELFTYTSVVLVTVVLIAIFFAVIDLGISQLLGLILKTGK</sequence>
<comment type="subunit">
    <text evidence="9">Component of the Sec protein translocase complex. Heterotrimer consisting of SecY, SecE and SecG subunits. The heterotrimers can form oligomers, although 1 heterotrimer is thought to be able to translocate proteins. Interacts with the ribosome. Interacts with SecDF, and other proteins may be involved. Interacts with SecA.</text>
</comment>
<evidence type="ECO:0000313" key="11">
    <source>
        <dbReference type="Proteomes" id="UP000217696"/>
    </source>
</evidence>
<dbReference type="Gene3D" id="1.20.5.1030">
    <property type="entry name" value="Preprotein translocase secy subunit"/>
    <property type="match status" value="1"/>
</dbReference>
<evidence type="ECO:0000256" key="8">
    <source>
        <dbReference type="ARBA" id="ARBA00023136"/>
    </source>
</evidence>
<protein>
    <recommendedName>
        <fullName evidence="9">Protein translocase subunit SecE</fullName>
    </recommendedName>
</protein>
<keyword evidence="5 9" id="KW-0653">Protein transport</keyword>
<keyword evidence="7 9" id="KW-0811">Translocation</keyword>
<dbReference type="InterPro" id="IPR005807">
    <property type="entry name" value="SecE_bac"/>
</dbReference>
<dbReference type="PROSITE" id="PS01067">
    <property type="entry name" value="SECE_SEC61G"/>
    <property type="match status" value="1"/>
</dbReference>
<dbReference type="InterPro" id="IPR001901">
    <property type="entry name" value="Translocase_SecE/Sec61-g"/>
</dbReference>
<evidence type="ECO:0000256" key="3">
    <source>
        <dbReference type="ARBA" id="ARBA00022475"/>
    </source>
</evidence>
<comment type="similarity">
    <text evidence="9">Belongs to the SecE/SEC61-gamma family.</text>
</comment>
<keyword evidence="2 9" id="KW-0813">Transport</keyword>
<evidence type="ECO:0000313" key="10">
    <source>
        <dbReference type="EMBL" id="BAU26135.1"/>
    </source>
</evidence>
<dbReference type="PANTHER" id="PTHR33910:SF1">
    <property type="entry name" value="PROTEIN TRANSLOCASE SUBUNIT SECE"/>
    <property type="match status" value="1"/>
</dbReference>
<accession>A0A0U5B7G5</accession>
<evidence type="ECO:0000256" key="6">
    <source>
        <dbReference type="ARBA" id="ARBA00022989"/>
    </source>
</evidence>